<protein>
    <submittedName>
        <fullName evidence="1">Uncharacterized protein</fullName>
    </submittedName>
</protein>
<gene>
    <name evidence="1" type="ORF">DXD09_05605</name>
</gene>
<evidence type="ECO:0000313" key="2">
    <source>
        <dbReference type="Proteomes" id="UP000260790"/>
    </source>
</evidence>
<sequence length="289" mass="33022">MRIKEKLSPYPILDDYSNDYVKSNFTADLNAQKNFNSISGKIEFHMNNPEIMELIQNGGAEYVVHIECPATCYRKIIETSETETEFRLNSSDIAKTIEISTFIVSTRDIINFHSDDFHPDYHELTFNIPSNQILAVGTHTGIAVQRDDRDLESLPSIIKIKSTDNDSNAALNVNTDSDDYIIIGLSKKAYEIYARLGKTLFNKTMLHSVIVFAMVVVLQRMCVNKDDENFNTRHWFVVINNILEENNCSLDRIDPEDDSLLNVCQEIFGDPVSNCFKELENISERLCSE</sequence>
<dbReference type="EMBL" id="QSQR01000004">
    <property type="protein sequence ID" value="RGK46843.1"/>
    <property type="molecule type" value="Genomic_DNA"/>
</dbReference>
<reference evidence="1 2" key="1">
    <citation type="submission" date="2018-08" db="EMBL/GenBank/DDBJ databases">
        <title>A genome reference for cultivated species of the human gut microbiota.</title>
        <authorList>
            <person name="Zou Y."/>
            <person name="Xue W."/>
            <person name="Luo G."/>
        </authorList>
    </citation>
    <scope>NUCLEOTIDE SEQUENCE [LARGE SCALE GENOMIC DNA]</scope>
    <source>
        <strain evidence="1 2">TF10-9AT</strain>
    </source>
</reference>
<dbReference type="Proteomes" id="UP000260790">
    <property type="component" value="Unassembled WGS sequence"/>
</dbReference>
<evidence type="ECO:0000313" key="1">
    <source>
        <dbReference type="EMBL" id="RGK46843.1"/>
    </source>
</evidence>
<dbReference type="RefSeq" id="WP_117643003.1">
    <property type="nucleotide sequence ID" value="NZ_QSQR01000004.1"/>
</dbReference>
<proteinExistence type="predicted"/>
<accession>A0A8B2Z4Z4</accession>
<comment type="caution">
    <text evidence="1">The sequence shown here is derived from an EMBL/GenBank/DDBJ whole genome shotgun (WGS) entry which is preliminary data.</text>
</comment>
<dbReference type="AlphaFoldDB" id="A0A8B2Z4Z4"/>
<organism evidence="1 2">
    <name type="scientific">Ligilactobacillus ruminis</name>
    <dbReference type="NCBI Taxonomy" id="1623"/>
    <lineage>
        <taxon>Bacteria</taxon>
        <taxon>Bacillati</taxon>
        <taxon>Bacillota</taxon>
        <taxon>Bacilli</taxon>
        <taxon>Lactobacillales</taxon>
        <taxon>Lactobacillaceae</taxon>
        <taxon>Ligilactobacillus</taxon>
    </lineage>
</organism>
<name>A0A8B2Z4Z4_9LACO</name>